<protein>
    <submittedName>
        <fullName evidence="1">Uncharacterized protein</fullName>
    </submittedName>
</protein>
<accession>A0A2J7TJT7</accession>
<name>A0A2J7TJT7_METSI</name>
<dbReference type="EMBL" id="PDZR01000003">
    <property type="protein sequence ID" value="PNG27031.1"/>
    <property type="molecule type" value="Genomic_DNA"/>
</dbReference>
<organism evidence="1 2">
    <name type="scientific">Methylocella silvestris</name>
    <dbReference type="NCBI Taxonomy" id="199596"/>
    <lineage>
        <taxon>Bacteria</taxon>
        <taxon>Pseudomonadati</taxon>
        <taxon>Pseudomonadota</taxon>
        <taxon>Alphaproteobacteria</taxon>
        <taxon>Hyphomicrobiales</taxon>
        <taxon>Beijerinckiaceae</taxon>
        <taxon>Methylocella</taxon>
    </lineage>
</organism>
<gene>
    <name evidence="1" type="ORF">CR492_04825</name>
</gene>
<sequence length="71" mass="7672">MRPVVTEADCNELIDMMSLSLYEAPPHGKGTALKALVNFSRAKIAVLNGAQRTARKWIERGVAELFDGAAA</sequence>
<proteinExistence type="predicted"/>
<evidence type="ECO:0000313" key="2">
    <source>
        <dbReference type="Proteomes" id="UP000236286"/>
    </source>
</evidence>
<reference evidence="1 2" key="1">
    <citation type="submission" date="2017-10" db="EMBL/GenBank/DDBJ databases">
        <title>Genome announcement of Methylocella silvestris TVC from permafrost.</title>
        <authorList>
            <person name="Wang J."/>
            <person name="Geng K."/>
            <person name="Ul-Haque F."/>
            <person name="Crombie A.T."/>
            <person name="Street L.E."/>
            <person name="Wookey P.A."/>
            <person name="Murrell J.C."/>
            <person name="Pratscher J."/>
        </authorList>
    </citation>
    <scope>NUCLEOTIDE SEQUENCE [LARGE SCALE GENOMIC DNA]</scope>
    <source>
        <strain evidence="1 2">TVC</strain>
    </source>
</reference>
<evidence type="ECO:0000313" key="1">
    <source>
        <dbReference type="EMBL" id="PNG27031.1"/>
    </source>
</evidence>
<dbReference type="Proteomes" id="UP000236286">
    <property type="component" value="Unassembled WGS sequence"/>
</dbReference>
<dbReference type="AlphaFoldDB" id="A0A2J7TJT7"/>
<comment type="caution">
    <text evidence="1">The sequence shown here is derived from an EMBL/GenBank/DDBJ whole genome shotgun (WGS) entry which is preliminary data.</text>
</comment>